<dbReference type="Proteomes" id="UP000436088">
    <property type="component" value="Unassembled WGS sequence"/>
</dbReference>
<keyword evidence="2" id="KW-1185">Reference proteome</keyword>
<gene>
    <name evidence="1" type="ORF">F3Y22_tig00110678pilonHSYRG00038</name>
</gene>
<reference evidence="1" key="1">
    <citation type="submission" date="2019-09" db="EMBL/GenBank/DDBJ databases">
        <title>Draft genome information of white flower Hibiscus syriacus.</title>
        <authorList>
            <person name="Kim Y.-M."/>
        </authorList>
    </citation>
    <scope>NUCLEOTIDE SEQUENCE [LARGE SCALE GENOMIC DNA]</scope>
    <source>
        <strain evidence="1">YM2019G1</strain>
    </source>
</reference>
<dbReference type="PANTHER" id="PTHR36409">
    <property type="entry name" value="EXPRESSED PROTEIN"/>
    <property type="match status" value="1"/>
</dbReference>
<dbReference type="EMBL" id="VEPZ02001071">
    <property type="protein sequence ID" value="KAE8695878.1"/>
    <property type="molecule type" value="Genomic_DNA"/>
</dbReference>
<dbReference type="AlphaFoldDB" id="A0A6A2ZVF4"/>
<name>A0A6A2ZVF4_HIBSY</name>
<accession>A0A6A2ZVF4</accession>
<comment type="caution">
    <text evidence="1">The sequence shown here is derived from an EMBL/GenBank/DDBJ whole genome shotgun (WGS) entry which is preliminary data.</text>
</comment>
<evidence type="ECO:0000313" key="1">
    <source>
        <dbReference type="EMBL" id="KAE8695878.1"/>
    </source>
</evidence>
<proteinExistence type="predicted"/>
<sequence>MGVSESVLSASSPSSADRITTILSDRIQSIPFYRSSNPLELGEGTMICKNQVCHPVNNFCEFKDGVEVAWGWISAEEIEDKIEVANALAIKLLHSLNYSVSTMKTTSQHLSGVHTLQVELGELKGRLTEVLSNYDTLCKRIASKDLTSSI</sequence>
<protein>
    <submittedName>
        <fullName evidence="1">Uncharacterized protein</fullName>
    </submittedName>
</protein>
<dbReference type="PANTHER" id="PTHR36409:SF1">
    <property type="entry name" value="BLOC-1-RELATED COMPLEX SUBUNIT 5"/>
    <property type="match status" value="1"/>
</dbReference>
<organism evidence="1 2">
    <name type="scientific">Hibiscus syriacus</name>
    <name type="common">Rose of Sharon</name>
    <dbReference type="NCBI Taxonomy" id="106335"/>
    <lineage>
        <taxon>Eukaryota</taxon>
        <taxon>Viridiplantae</taxon>
        <taxon>Streptophyta</taxon>
        <taxon>Embryophyta</taxon>
        <taxon>Tracheophyta</taxon>
        <taxon>Spermatophyta</taxon>
        <taxon>Magnoliopsida</taxon>
        <taxon>eudicotyledons</taxon>
        <taxon>Gunneridae</taxon>
        <taxon>Pentapetalae</taxon>
        <taxon>rosids</taxon>
        <taxon>malvids</taxon>
        <taxon>Malvales</taxon>
        <taxon>Malvaceae</taxon>
        <taxon>Malvoideae</taxon>
        <taxon>Hibiscus</taxon>
    </lineage>
</organism>
<evidence type="ECO:0000313" key="2">
    <source>
        <dbReference type="Proteomes" id="UP000436088"/>
    </source>
</evidence>